<dbReference type="AlphaFoldDB" id="A0A7E4V634"/>
<reference evidence="2" key="2">
    <citation type="submission" date="2020-10" db="UniProtKB">
        <authorList>
            <consortium name="WormBaseParasite"/>
        </authorList>
    </citation>
    <scope>IDENTIFICATION</scope>
</reference>
<reference evidence="1" key="1">
    <citation type="journal article" date="2013" name="Genetics">
        <title>The draft genome and transcriptome of Panagrellus redivivus are shaped by the harsh demands of a free-living lifestyle.</title>
        <authorList>
            <person name="Srinivasan J."/>
            <person name="Dillman A.R."/>
            <person name="Macchietto M.G."/>
            <person name="Heikkinen L."/>
            <person name="Lakso M."/>
            <person name="Fracchia K.M."/>
            <person name="Antoshechkin I."/>
            <person name="Mortazavi A."/>
            <person name="Wong G."/>
            <person name="Sternberg P.W."/>
        </authorList>
    </citation>
    <scope>NUCLEOTIDE SEQUENCE [LARGE SCALE GENOMIC DNA]</scope>
    <source>
        <strain evidence="1">MT8872</strain>
    </source>
</reference>
<protein>
    <submittedName>
        <fullName evidence="2">Uncharacterized protein</fullName>
    </submittedName>
</protein>
<dbReference type="WBParaSite" id="Pan_g16977.t1">
    <property type="protein sequence ID" value="Pan_g16977.t1"/>
    <property type="gene ID" value="Pan_g16977"/>
</dbReference>
<organism evidence="1 2">
    <name type="scientific">Panagrellus redivivus</name>
    <name type="common">Microworm</name>
    <dbReference type="NCBI Taxonomy" id="6233"/>
    <lineage>
        <taxon>Eukaryota</taxon>
        <taxon>Metazoa</taxon>
        <taxon>Ecdysozoa</taxon>
        <taxon>Nematoda</taxon>
        <taxon>Chromadorea</taxon>
        <taxon>Rhabditida</taxon>
        <taxon>Tylenchina</taxon>
        <taxon>Panagrolaimomorpha</taxon>
        <taxon>Panagrolaimoidea</taxon>
        <taxon>Panagrolaimidae</taxon>
        <taxon>Panagrellus</taxon>
    </lineage>
</organism>
<name>A0A7E4V634_PANRE</name>
<accession>A0A7E4V634</accession>
<dbReference type="Proteomes" id="UP000492821">
    <property type="component" value="Unassembled WGS sequence"/>
</dbReference>
<sequence>MDLIEDNEPTKFIREKVINPRTPVKRMPLSSPAITRLYRAKPPTLSGLGIKACDCVPFSWSAGVEFDICLMISRAVHETFREDCTGASNKFSKKVAFTAG</sequence>
<evidence type="ECO:0000313" key="2">
    <source>
        <dbReference type="WBParaSite" id="Pan_g16977.t1"/>
    </source>
</evidence>
<proteinExistence type="predicted"/>
<keyword evidence="1" id="KW-1185">Reference proteome</keyword>
<evidence type="ECO:0000313" key="1">
    <source>
        <dbReference type="Proteomes" id="UP000492821"/>
    </source>
</evidence>